<feature type="region of interest" description="Disordered" evidence="1">
    <location>
        <begin position="119"/>
        <end position="204"/>
    </location>
</feature>
<feature type="compositionally biased region" description="Acidic residues" evidence="1">
    <location>
        <begin position="129"/>
        <end position="145"/>
    </location>
</feature>
<keyword evidence="2" id="KW-0472">Membrane</keyword>
<dbReference type="KEGG" id="mass:CR152_30610"/>
<keyword evidence="2" id="KW-0812">Transmembrane</keyword>
<evidence type="ECO:0000313" key="4">
    <source>
        <dbReference type="EMBL" id="ATQ78379.1"/>
    </source>
</evidence>
<feature type="compositionally biased region" description="Basic and acidic residues" evidence="1">
    <location>
        <begin position="195"/>
        <end position="204"/>
    </location>
</feature>
<accession>A0A2D2DTS4</accession>
<name>A0A2D2DTS4_9BURK</name>
<feature type="domain" description="DUF4350" evidence="3">
    <location>
        <begin position="50"/>
        <end position="158"/>
    </location>
</feature>
<dbReference type="EMBL" id="CP024608">
    <property type="protein sequence ID" value="ATQ78379.1"/>
    <property type="molecule type" value="Genomic_DNA"/>
</dbReference>
<keyword evidence="2" id="KW-1133">Transmembrane helix</keyword>
<evidence type="ECO:0000259" key="3">
    <source>
        <dbReference type="Pfam" id="PF14258"/>
    </source>
</evidence>
<dbReference type="AlphaFoldDB" id="A0A2D2DTS4"/>
<evidence type="ECO:0000256" key="1">
    <source>
        <dbReference type="SAM" id="MobiDB-lite"/>
    </source>
</evidence>
<feature type="compositionally biased region" description="Acidic residues" evidence="1">
    <location>
        <begin position="167"/>
        <end position="177"/>
    </location>
</feature>
<keyword evidence="5" id="KW-1185">Reference proteome</keyword>
<dbReference type="InterPro" id="IPR025646">
    <property type="entry name" value="DUF4350"/>
</dbReference>
<dbReference type="Proteomes" id="UP000229897">
    <property type="component" value="Chromosome"/>
</dbReference>
<feature type="transmembrane region" description="Helical" evidence="2">
    <location>
        <begin position="346"/>
        <end position="365"/>
    </location>
</feature>
<dbReference type="RefSeq" id="WP_099881361.1">
    <property type="nucleotide sequence ID" value="NZ_CP024608.1"/>
</dbReference>
<gene>
    <name evidence="4" type="ORF">CR152_30610</name>
</gene>
<reference evidence="4" key="1">
    <citation type="submission" date="2017-10" db="EMBL/GenBank/DDBJ databases">
        <title>Massilia psychrophilum sp. nov., a novel purple-pigmented bacterium isolated from Tianshan glacier, Xinjiang Municipality, China.</title>
        <authorList>
            <person name="Wang H."/>
        </authorList>
    </citation>
    <scope>NUCLEOTIDE SEQUENCE [LARGE SCALE GENOMIC DNA]</scope>
    <source>
        <strain evidence="4">B2</strain>
    </source>
</reference>
<evidence type="ECO:0000256" key="2">
    <source>
        <dbReference type="SAM" id="Phobius"/>
    </source>
</evidence>
<organism evidence="4 5">
    <name type="scientific">Massilia violaceinigra</name>
    <dbReference type="NCBI Taxonomy" id="2045208"/>
    <lineage>
        <taxon>Bacteria</taxon>
        <taxon>Pseudomonadati</taxon>
        <taxon>Pseudomonadota</taxon>
        <taxon>Betaproteobacteria</taxon>
        <taxon>Burkholderiales</taxon>
        <taxon>Oxalobacteraceae</taxon>
        <taxon>Telluria group</taxon>
        <taxon>Massilia</taxon>
    </lineage>
</organism>
<dbReference type="OrthoDB" id="8753497at2"/>
<proteinExistence type="predicted"/>
<feature type="domain" description="DUF4350" evidence="3">
    <location>
        <begin position="196"/>
        <end position="319"/>
    </location>
</feature>
<sequence>MNDNIKSFLSVLALVAVGASATLWWHDMMELRWESRRTMSEAARKDRMLAATRLLQQNGRVVNSVGSLGELIVPKVGGGTMILSGASGTALPGQAEEMLDWVRRGNTLIAEPRSLTSAEKAALAALDPSSEENDDEIEDEEEEVEEPKPAAAPASAQGKDEDKPKDDEDEEEDEEEDHTPPEPPARSYFTAVASDNKDPLTDRFGARVRRDAKACECRTEPAEEDKDKPEAIAAARRERDKTVSRLILPGKSYPLELDGGKMELVGLPNAVAPLWSDDDGGAVRVYREGKGQVVLVTNDYFSNYMLDERDHAQLLLALTELTPGRHVTIVRNLNVLPWYKALWRNYSLFLISLAGGVALMFWAAVRRFGPIIPAPKAERRSLLEHIDASGAWLWKADGGRQVLLEAAREDTLALIRRRAPALFRLPETQLWATLARDCSLPKADVSEALQQDAASHVTRFTRQIRTLQELRNHYER</sequence>
<evidence type="ECO:0000313" key="5">
    <source>
        <dbReference type="Proteomes" id="UP000229897"/>
    </source>
</evidence>
<protein>
    <recommendedName>
        <fullName evidence="3">DUF4350 domain-containing protein</fullName>
    </recommendedName>
</protein>
<dbReference type="Pfam" id="PF14258">
    <property type="entry name" value="DUF4350"/>
    <property type="match status" value="2"/>
</dbReference>